<protein>
    <recommendedName>
        <fullName evidence="4">Antibiotic biosynthesis monooxygenase</fullName>
    </recommendedName>
</protein>
<dbReference type="Gene3D" id="3.30.70.100">
    <property type="match status" value="1"/>
</dbReference>
<dbReference type="InterPro" id="IPR011008">
    <property type="entry name" value="Dimeric_a/b-barrel"/>
</dbReference>
<dbReference type="EMBL" id="BOMG01000094">
    <property type="protein sequence ID" value="GID59103.1"/>
    <property type="molecule type" value="Genomic_DNA"/>
</dbReference>
<dbReference type="RefSeq" id="WP_239145753.1">
    <property type="nucleotide sequence ID" value="NZ_BAAAQE010000094.1"/>
</dbReference>
<evidence type="ECO:0000313" key="2">
    <source>
        <dbReference type="EMBL" id="GID59103.1"/>
    </source>
</evidence>
<comment type="caution">
    <text evidence="2">The sequence shown here is derived from an EMBL/GenBank/DDBJ whole genome shotgun (WGS) entry which is preliminary data.</text>
</comment>
<proteinExistence type="predicted"/>
<accession>A0ABQ3XKS3</accession>
<sequence>MRQQLRDEFRAQQQADTQRGPFRGRVGDLGDQHVLDGGELIELLLTAPSLPHPDCVVFLVGRPAAGPDVVHVTEGWTSERAHREFFASGPAQALVAAIQPLPSGESTYTDEVPVGGKAAF</sequence>
<keyword evidence="3" id="KW-1185">Reference proteome</keyword>
<evidence type="ECO:0000256" key="1">
    <source>
        <dbReference type="SAM" id="MobiDB-lite"/>
    </source>
</evidence>
<evidence type="ECO:0008006" key="4">
    <source>
        <dbReference type="Google" id="ProtNLM"/>
    </source>
</evidence>
<organism evidence="2 3">
    <name type="scientific">Actinoplanes couchii</name>
    <dbReference type="NCBI Taxonomy" id="403638"/>
    <lineage>
        <taxon>Bacteria</taxon>
        <taxon>Bacillati</taxon>
        <taxon>Actinomycetota</taxon>
        <taxon>Actinomycetes</taxon>
        <taxon>Micromonosporales</taxon>
        <taxon>Micromonosporaceae</taxon>
        <taxon>Actinoplanes</taxon>
    </lineage>
</organism>
<reference evidence="2 3" key="1">
    <citation type="submission" date="2021-01" db="EMBL/GenBank/DDBJ databases">
        <title>Whole genome shotgun sequence of Actinoplanes couchii NBRC 106145.</title>
        <authorList>
            <person name="Komaki H."/>
            <person name="Tamura T."/>
        </authorList>
    </citation>
    <scope>NUCLEOTIDE SEQUENCE [LARGE SCALE GENOMIC DNA]</scope>
    <source>
        <strain evidence="2 3">NBRC 106145</strain>
    </source>
</reference>
<feature type="region of interest" description="Disordered" evidence="1">
    <location>
        <begin position="1"/>
        <end position="25"/>
    </location>
</feature>
<gene>
    <name evidence="2" type="ORF">Aco03nite_075070</name>
</gene>
<name>A0ABQ3XKS3_9ACTN</name>
<dbReference type="Proteomes" id="UP000612282">
    <property type="component" value="Unassembled WGS sequence"/>
</dbReference>
<feature type="compositionally biased region" description="Basic and acidic residues" evidence="1">
    <location>
        <begin position="1"/>
        <end position="10"/>
    </location>
</feature>
<dbReference type="SUPFAM" id="SSF54909">
    <property type="entry name" value="Dimeric alpha+beta barrel"/>
    <property type="match status" value="1"/>
</dbReference>
<evidence type="ECO:0000313" key="3">
    <source>
        <dbReference type="Proteomes" id="UP000612282"/>
    </source>
</evidence>